<protein>
    <submittedName>
        <fullName evidence="1">Uncharacterized protein</fullName>
    </submittedName>
</protein>
<evidence type="ECO:0000313" key="1">
    <source>
        <dbReference type="EMBL" id="SDD30061.1"/>
    </source>
</evidence>
<dbReference type="EMBL" id="FNAC01000023">
    <property type="protein sequence ID" value="SDD30061.1"/>
    <property type="molecule type" value="Genomic_DNA"/>
</dbReference>
<name>A0A1G6TLY3_9BACT</name>
<sequence>MKVSAGYFLMVLLIIANFKTVNSQTILSGKIQNLTNPSIQKGVNVLIQAQKDSEILAFDVSNGDGSFSLTIDSPLDSLWLIAKSLTIETVELRIANTSQVIEIPVEESFLELESFMLEGAKSPISQKKDTLSYDIDGFSDQNDKVLIDVLRKLPGIEVNPNGSINYKGEAIQKFYIEGLDLLEGRYNLATKNMPVDAVKSVEILENHQPVKILDGLEFSSKSSLNVRLKKKNVLIGRGYLGGGFPGIWDVKAAPMIFNDQFQSIVSLGTNNAGKELSDELTDLGNQIATSGNEVVNEWFRPAGFRMGTSQDSRFIFNKSILASVNTLKKNSKDIQVKSAIDYSREDVSNSFLIQRTYYLDEGNVEVSEAGTLDEIRDRLNLKINLTKNAETDYFYNQFDASWVNSRYRSDVIFQNQNLIQDINSPDIILSNSFRKLIKKGEKVLDFNSYAFFLSQTPRLETTPPFLGFADSLQTASESLQRVRFNSYHFNNSLSIKNMRLLGLNTTSSFGVLLKNSVLGSATYYRESLIGFPFQNNIRLREASGWALVSAERNTKKSNLKITIPVKFANLQLREVFEEMSIESPNRLFLEPTLFFSWEASPYLSFRNSAARKVTIGDLYDIYPGQIFLNYQTIQVKNAPIPIFKSNRVAFSQSFKDPLISLFANSAFSLAHIKRNVLMKNQVLESGLVQLSSFERENIEKSFSWNGDISKYFPRRKTTVAMGSAYNWIQREIAVNDVFQNLNYKQLNGYLKAVYRKTGKINFELRYDLSLVRSATPNAFDNESIISTPSFSFLLLPNQKQTAKLTFESLSISSNVVESKSTVSFLDFTYNIKFPAKRIEFSVVATNLLGQNEWARISNSSFILVEEFRTLRPRQLMLRVEYAL</sequence>
<keyword evidence="2" id="KW-1185">Reference proteome</keyword>
<dbReference type="Proteomes" id="UP000199060">
    <property type="component" value="Unassembled WGS sequence"/>
</dbReference>
<gene>
    <name evidence="1" type="ORF">SAMN04488104_102312</name>
</gene>
<dbReference type="RefSeq" id="WP_087941289.1">
    <property type="nucleotide sequence ID" value="NZ_FNAC01000023.1"/>
</dbReference>
<accession>A0A1G6TLY3</accession>
<dbReference type="STRING" id="686796.SAMN04488104_102312"/>
<dbReference type="SUPFAM" id="SSF56935">
    <property type="entry name" value="Porins"/>
    <property type="match status" value="1"/>
</dbReference>
<dbReference type="AlphaFoldDB" id="A0A1G6TLY3"/>
<evidence type="ECO:0000313" key="2">
    <source>
        <dbReference type="Proteomes" id="UP000199060"/>
    </source>
</evidence>
<reference evidence="2" key="1">
    <citation type="submission" date="2016-10" db="EMBL/GenBank/DDBJ databases">
        <authorList>
            <person name="Varghese N."/>
            <person name="Submissions S."/>
        </authorList>
    </citation>
    <scope>NUCLEOTIDE SEQUENCE [LARGE SCALE GENOMIC DNA]</scope>
    <source>
        <strain evidence="2">DSM 23095</strain>
    </source>
</reference>
<organism evidence="1 2">
    <name type="scientific">Algoriphagus faecimaris</name>
    <dbReference type="NCBI Taxonomy" id="686796"/>
    <lineage>
        <taxon>Bacteria</taxon>
        <taxon>Pseudomonadati</taxon>
        <taxon>Bacteroidota</taxon>
        <taxon>Cytophagia</taxon>
        <taxon>Cytophagales</taxon>
        <taxon>Cyclobacteriaceae</taxon>
        <taxon>Algoriphagus</taxon>
    </lineage>
</organism>
<dbReference type="OrthoDB" id="603275at2"/>
<proteinExistence type="predicted"/>